<proteinExistence type="predicted"/>
<organism evidence="2 3">
    <name type="scientific">Kitasatospora putterlickiae</name>
    <dbReference type="NCBI Taxonomy" id="221725"/>
    <lineage>
        <taxon>Bacteria</taxon>
        <taxon>Bacillati</taxon>
        <taxon>Actinomycetota</taxon>
        <taxon>Actinomycetes</taxon>
        <taxon>Kitasatosporales</taxon>
        <taxon>Streptomycetaceae</taxon>
        <taxon>Kitasatospora</taxon>
    </lineage>
</organism>
<keyword evidence="3" id="KW-1185">Reference proteome</keyword>
<dbReference type="Proteomes" id="UP001499863">
    <property type="component" value="Unassembled WGS sequence"/>
</dbReference>
<evidence type="ECO:0000256" key="1">
    <source>
        <dbReference type="SAM" id="MobiDB-lite"/>
    </source>
</evidence>
<sequence length="56" mass="5626">MAVGAASGSTVAWNSPARRVYVSPRPLVCSSNGSQRTSRAVGRTSSTPAAASLCTS</sequence>
<feature type="region of interest" description="Disordered" evidence="1">
    <location>
        <begin position="29"/>
        <end position="56"/>
    </location>
</feature>
<evidence type="ECO:0000313" key="2">
    <source>
        <dbReference type="EMBL" id="GAA1396452.1"/>
    </source>
</evidence>
<gene>
    <name evidence="2" type="ORF">GCM10009639_32650</name>
</gene>
<accession>A0ABP4ITU0</accession>
<dbReference type="EMBL" id="BAAAKJ010000177">
    <property type="protein sequence ID" value="GAA1396452.1"/>
    <property type="molecule type" value="Genomic_DNA"/>
</dbReference>
<protein>
    <submittedName>
        <fullName evidence="2">Uncharacterized protein</fullName>
    </submittedName>
</protein>
<reference evidence="3" key="1">
    <citation type="journal article" date="2019" name="Int. J. Syst. Evol. Microbiol.">
        <title>The Global Catalogue of Microorganisms (GCM) 10K type strain sequencing project: providing services to taxonomists for standard genome sequencing and annotation.</title>
        <authorList>
            <consortium name="The Broad Institute Genomics Platform"/>
            <consortium name="The Broad Institute Genome Sequencing Center for Infectious Disease"/>
            <person name="Wu L."/>
            <person name="Ma J."/>
        </authorList>
    </citation>
    <scope>NUCLEOTIDE SEQUENCE [LARGE SCALE GENOMIC DNA]</scope>
    <source>
        <strain evidence="3">JCM 12393</strain>
    </source>
</reference>
<name>A0ABP4ITU0_9ACTN</name>
<comment type="caution">
    <text evidence="2">The sequence shown here is derived from an EMBL/GenBank/DDBJ whole genome shotgun (WGS) entry which is preliminary data.</text>
</comment>
<evidence type="ECO:0000313" key="3">
    <source>
        <dbReference type="Proteomes" id="UP001499863"/>
    </source>
</evidence>